<dbReference type="Proteomes" id="UP000663882">
    <property type="component" value="Unassembled WGS sequence"/>
</dbReference>
<organism evidence="1 2">
    <name type="scientific">Rotaria sordida</name>
    <dbReference type="NCBI Taxonomy" id="392033"/>
    <lineage>
        <taxon>Eukaryota</taxon>
        <taxon>Metazoa</taxon>
        <taxon>Spiralia</taxon>
        <taxon>Gnathifera</taxon>
        <taxon>Rotifera</taxon>
        <taxon>Eurotatoria</taxon>
        <taxon>Bdelloidea</taxon>
        <taxon>Philodinida</taxon>
        <taxon>Philodinidae</taxon>
        <taxon>Rotaria</taxon>
    </lineage>
</organism>
<dbReference type="OrthoDB" id="9977624at2759"/>
<accession>A0A814QJF8</accession>
<reference evidence="1" key="1">
    <citation type="submission" date="2021-02" db="EMBL/GenBank/DDBJ databases">
        <authorList>
            <person name="Nowell W R."/>
        </authorList>
    </citation>
    <scope>NUCLEOTIDE SEQUENCE</scope>
</reference>
<evidence type="ECO:0000313" key="1">
    <source>
        <dbReference type="EMBL" id="CAF1120334.1"/>
    </source>
</evidence>
<dbReference type="AlphaFoldDB" id="A0A814QJF8"/>
<protein>
    <submittedName>
        <fullName evidence="1">Uncharacterized protein</fullName>
    </submittedName>
</protein>
<evidence type="ECO:0000313" key="2">
    <source>
        <dbReference type="Proteomes" id="UP000663882"/>
    </source>
</evidence>
<sequence length="590" mass="68006">MTSLIPNVFNVEDNQINHQYYSNVNYIKNNSTSSTSASSLLSKINKHALTITNSKFIHHNKTLETTIECIGSLYNQSCLYHNLYYVDSTFMILTVKGRDLPSYSVRIGAFILWPTTPHKRIFDSYSHLEKFVRNVIDPRIIPSVTLYFSQYWHDNIGHALFDGLYPAYVALTRFSPRHLHPFRILAGINNCNACWSEDIYSHFGGLGILKQSVLNKMSKGYWFMFEELVMGSGTLCQRCIQPNLQLPGGVELDGSRLFRDRIYQQHGLIHPIIRHKSSSEGRTSHDLLLAYIIDNKRFTSNDRKEIINAINEINNYTNSYLNKTKNNTAKLQWPLVRVSYLFYKQVRAPNRSFIQINATQIDSRSPIYELIENNFIAQLKILRQMDIHITGPGTGQMYQTFLSDGSITINLGGIKPRGSENTEKAYSSYLEQYMTSGTPYIKGLYYPINERQKGIKKDEVIKLIRQASKLILEGIKKDEVIKLIRQASKLILEGFSLPVNAHDNLAPDGQLFVEMCEKDKEFCSQVTTRIPNTNFSCLDFWVEDFIHEHRQWQAGGFIDNGRNISCPFNHSLLHELREKYGIKHKNRIID</sequence>
<gene>
    <name evidence="1" type="ORF">RFH988_LOCUS20315</name>
</gene>
<dbReference type="EMBL" id="CAJNOO010001239">
    <property type="protein sequence ID" value="CAF1120334.1"/>
    <property type="molecule type" value="Genomic_DNA"/>
</dbReference>
<comment type="caution">
    <text evidence="1">The sequence shown here is derived from an EMBL/GenBank/DDBJ whole genome shotgun (WGS) entry which is preliminary data.</text>
</comment>
<name>A0A814QJF8_9BILA</name>
<proteinExistence type="predicted"/>